<proteinExistence type="predicted"/>
<sequence length="583" mass="69839">MIKNLDHQYLDQIPYLFYKHPIKKKIENKCSKMEKCNNGFIAVFKIEQPKRNENNYLFLKKNRKEYQNIIQIEKEIIDNYPKKISISLLNLKLFLTKFPNFIKNTENDGLKRQLTEFGINWLQFLLNFFNYKKITIYPPTKHLIENYFPNYINFFIKNEFTFKKFLYFFEMLLKKPILIPLLIKKLKLRNLLTNCKNDQIIKLFEKISYYYIINPDFDYVLLLNELNIPQLIKNLHNDQKKGNGINNINNKDEIRKNKNIEILNNKEKDEKNNEIDDENENENEIQKKKTNIDNNVYDDNENENDGNEKSENETINEQNNSLYNGIINVNGKNGDNNDDDKENEKENDENEKENENNNENENENEKNNDNNNNNVEDDNENENDGNEKYLKIQFFLKFLLKINWPNLQNNLLNTSENNLIIESLFQILLNIILNFPLKNQVISQLILKKIPKIITNINWDYLSTEKYELILNEILKNYQISDSKFSLPSVNTENNDYIESENILNINFLKKIENNYDRSLFLFSILLKISNFSQKHEKIQLFRNFGIKLIIYYKNNSEVIQQSNQSNWDAVLKEISFFKIENK</sequence>
<evidence type="ECO:0000313" key="3">
    <source>
        <dbReference type="Proteomes" id="UP001150062"/>
    </source>
</evidence>
<feature type="compositionally biased region" description="Acidic residues" evidence="1">
    <location>
        <begin position="296"/>
        <end position="305"/>
    </location>
</feature>
<accession>A0ABQ8XIV0</accession>
<name>A0ABQ8XIV0_9EUKA</name>
<feature type="compositionally biased region" description="Acidic residues" evidence="1">
    <location>
        <begin position="336"/>
        <end position="362"/>
    </location>
</feature>
<reference evidence="2" key="1">
    <citation type="submission" date="2022-08" db="EMBL/GenBank/DDBJ databases">
        <title>Novel sulfate-reducing endosymbionts in the free-living metamonad Anaeramoeba.</title>
        <authorList>
            <person name="Jerlstrom-Hultqvist J."/>
            <person name="Cepicka I."/>
            <person name="Gallot-Lavallee L."/>
            <person name="Salas-Leiva D."/>
            <person name="Curtis B.A."/>
            <person name="Zahonova K."/>
            <person name="Pipaliya S."/>
            <person name="Dacks J."/>
            <person name="Roger A.J."/>
        </authorList>
    </citation>
    <scope>NUCLEOTIDE SEQUENCE</scope>
    <source>
        <strain evidence="2">Schooner1</strain>
    </source>
</reference>
<evidence type="ECO:0000256" key="1">
    <source>
        <dbReference type="SAM" id="MobiDB-lite"/>
    </source>
</evidence>
<feature type="compositionally biased region" description="Acidic residues" evidence="1">
    <location>
        <begin position="375"/>
        <end position="384"/>
    </location>
</feature>
<comment type="caution">
    <text evidence="2">The sequence shown here is derived from an EMBL/GenBank/DDBJ whole genome shotgun (WGS) entry which is preliminary data.</text>
</comment>
<dbReference type="Proteomes" id="UP001150062">
    <property type="component" value="Unassembled WGS sequence"/>
</dbReference>
<keyword evidence="3" id="KW-1185">Reference proteome</keyword>
<dbReference type="EMBL" id="JAOAOG010000291">
    <property type="protein sequence ID" value="KAJ6232540.1"/>
    <property type="molecule type" value="Genomic_DNA"/>
</dbReference>
<evidence type="ECO:0000313" key="2">
    <source>
        <dbReference type="EMBL" id="KAJ6232540.1"/>
    </source>
</evidence>
<gene>
    <name evidence="2" type="ORF">M0813_04756</name>
</gene>
<feature type="region of interest" description="Disordered" evidence="1">
    <location>
        <begin position="265"/>
        <end position="384"/>
    </location>
</feature>
<feature type="compositionally biased region" description="Basic and acidic residues" evidence="1">
    <location>
        <begin position="265"/>
        <end position="274"/>
    </location>
</feature>
<protein>
    <submittedName>
        <fullName evidence="2">Uncharacterized protein</fullName>
    </submittedName>
</protein>
<organism evidence="2 3">
    <name type="scientific">Anaeramoeba flamelloides</name>
    <dbReference type="NCBI Taxonomy" id="1746091"/>
    <lineage>
        <taxon>Eukaryota</taxon>
        <taxon>Metamonada</taxon>
        <taxon>Anaeramoebidae</taxon>
        <taxon>Anaeramoeba</taxon>
    </lineage>
</organism>